<dbReference type="InterPro" id="IPR006594">
    <property type="entry name" value="LisH"/>
</dbReference>
<name>A0A974DPS8_XENLA</name>
<evidence type="ECO:0000256" key="1">
    <source>
        <dbReference type="SAM" id="Coils"/>
    </source>
</evidence>
<dbReference type="OMA" id="YHRRDIK"/>
<feature type="compositionally biased region" description="Polar residues" evidence="2">
    <location>
        <begin position="736"/>
        <end position="747"/>
    </location>
</feature>
<dbReference type="GO" id="GO:0036064">
    <property type="term" value="C:ciliary basal body"/>
    <property type="evidence" value="ECO:0007669"/>
    <property type="project" value="TreeGrafter"/>
</dbReference>
<evidence type="ECO:0000256" key="2">
    <source>
        <dbReference type="SAM" id="MobiDB-lite"/>
    </source>
</evidence>
<dbReference type="GO" id="GO:0005813">
    <property type="term" value="C:centrosome"/>
    <property type="evidence" value="ECO:0007669"/>
    <property type="project" value="TreeGrafter"/>
</dbReference>
<dbReference type="PANTHER" id="PTHR39063">
    <property type="entry name" value="ORAL-FACIAL-DIGITAL SYNDROME 1 PROTEIN HOMOLOG"/>
    <property type="match status" value="1"/>
</dbReference>
<protein>
    <recommendedName>
        <fullName evidence="5">LisH domain-containing protein</fullName>
    </recommendedName>
</protein>
<dbReference type="PANTHER" id="PTHR39063:SF1">
    <property type="entry name" value="OFD1 CENTRIOLE AND CENTRIOLAR SATELLITE PROTEIN"/>
    <property type="match status" value="1"/>
</dbReference>
<dbReference type="Pfam" id="PF16045">
    <property type="entry name" value="LisH_2"/>
    <property type="match status" value="1"/>
</dbReference>
<feature type="coiled-coil region" evidence="1">
    <location>
        <begin position="622"/>
        <end position="649"/>
    </location>
</feature>
<evidence type="ECO:0000313" key="3">
    <source>
        <dbReference type="EMBL" id="OCT95190.1"/>
    </source>
</evidence>
<dbReference type="PROSITE" id="PS50896">
    <property type="entry name" value="LISH"/>
    <property type="match status" value="1"/>
</dbReference>
<feature type="compositionally biased region" description="Basic and acidic residues" evidence="2">
    <location>
        <begin position="896"/>
        <end position="926"/>
    </location>
</feature>
<sequence>MSSADFKSLSQEELRKRLYQTFKNKGVLDSLKTQLRNQLIHELKHPAFNGEPGHYLEALESDSLLHRASNSMVADHLRKCGYEYSLSVFYPECGLEKEKMFTVHDFLQLLKINPKSRLYKSLTSSARNESAKGFFFQLLMELTDYHLHREGRDADTQTVTTSPYKDSIVEKLKFIDEQFEEIYPKRKNFESLESKLSDYRREMEEQLRTEMAQKLQHFKDVEIAKIKLDETEKSQREMSDFRRELEKTYQAKLEGLVSREKNAIERLQRQQEIEAKEIYTQRQSLLKDIDSVRARESDLRQRMEALERTQKLEAEKNRSIDELLRKRELEVKNIEDTFDQKLKNELLRHQIELNEEYIKRTKKVSEDERRNKEEASRLREEAIAHNMKKHESEQAMSHIKELEIEVDSLKAQMSLVTRQNHHLTDKLKETIDYPLVHEEKLKLQGEVKLLKQQLDEIHKENQLLREKNIHPSAEYVVLQVELKRMESARKLEQEEFKTKKEILEKQLHNEIERCAEMKARLLNSEDSAKKCNSRVDRLELQLRQAQLENEVYRNPKPSLVDRSVLDFTADKIVPPDIYVDEAVLKSHCSYDTFAGAGGRSSPMYCHATRTRSSSPDSDFEFVANTKARIKELEKEAEFLEEAYRKYQNRISQAGSIETRPLSTVMMSYPDTVESSPLSTVPKTRRPVKILSDVPRQKVAFLEDDLTPEQHSLLSRLKSSHKEENPSETDITPPRTKISSARRLSSTPIPKRDQNSSEKQKILTEADHEDSILSSSQQSPKQLLSPIPNNGHISSINCDVPDIPVDTDKDPSNRPCEQDVNCDEVSNHLNPQKLYFDDLNSTNSSLQDQEDIPEQLATDLSHPSGDVVHDNHVIANVPVAVTSPVDSLSSQHSPENINKHEKTDEGGEQKDEEQFRELSEEEKDLHKNSMVNTTSNEGRENTEEIAGVQDREEASSSVQGSVNPLDKYMQMILQNRAQEQSEKVNKESLEDASVVEKVSNESITALSHGEDDENFCLGIHNYSKQAAAILWTLLLRKALHHLRILFVHQNGGPDVHPHALDTQLNGEENGEISDI</sequence>
<dbReference type="GO" id="GO:0060287">
    <property type="term" value="P:epithelial cilium movement involved in determination of left/right asymmetry"/>
    <property type="evidence" value="ECO:0007669"/>
    <property type="project" value="TreeGrafter"/>
</dbReference>
<organism evidence="3 4">
    <name type="scientific">Xenopus laevis</name>
    <name type="common">African clawed frog</name>
    <dbReference type="NCBI Taxonomy" id="8355"/>
    <lineage>
        <taxon>Eukaryota</taxon>
        <taxon>Metazoa</taxon>
        <taxon>Chordata</taxon>
        <taxon>Craniata</taxon>
        <taxon>Vertebrata</taxon>
        <taxon>Euteleostomi</taxon>
        <taxon>Amphibia</taxon>
        <taxon>Batrachia</taxon>
        <taxon>Anura</taxon>
        <taxon>Pipoidea</taxon>
        <taxon>Pipidae</taxon>
        <taxon>Xenopodinae</taxon>
        <taxon>Xenopus</taxon>
        <taxon>Xenopus</taxon>
    </lineage>
</organism>
<proteinExistence type="predicted"/>
<dbReference type="SMART" id="SM00667">
    <property type="entry name" value="LisH"/>
    <property type="match status" value="1"/>
</dbReference>
<dbReference type="GO" id="GO:0005576">
    <property type="term" value="C:extracellular region"/>
    <property type="evidence" value="ECO:0007669"/>
    <property type="project" value="GOC"/>
</dbReference>
<dbReference type="Gene3D" id="1.20.5.340">
    <property type="match status" value="1"/>
</dbReference>
<evidence type="ECO:0000313" key="4">
    <source>
        <dbReference type="Proteomes" id="UP000694892"/>
    </source>
</evidence>
<dbReference type="AlphaFoldDB" id="A0A974DPS8"/>
<dbReference type="InterPro" id="IPR055289">
    <property type="entry name" value="OFD1"/>
</dbReference>
<dbReference type="EMBL" id="CM004468">
    <property type="protein sequence ID" value="OCT95190.1"/>
    <property type="molecule type" value="Genomic_DNA"/>
</dbReference>
<gene>
    <name evidence="3" type="ORF">XELAEV_18012875mg</name>
</gene>
<feature type="compositionally biased region" description="Basic and acidic residues" evidence="2">
    <location>
        <begin position="749"/>
        <end position="770"/>
    </location>
</feature>
<reference evidence="4" key="1">
    <citation type="journal article" date="2016" name="Nature">
        <title>Genome evolution in the allotetraploid frog Xenopus laevis.</title>
        <authorList>
            <person name="Session A.M."/>
            <person name="Uno Y."/>
            <person name="Kwon T."/>
            <person name="Chapman J.A."/>
            <person name="Toyoda A."/>
            <person name="Takahashi S."/>
            <person name="Fukui A."/>
            <person name="Hikosaka A."/>
            <person name="Suzuki A."/>
            <person name="Kondo M."/>
            <person name="van Heeringen S.J."/>
            <person name="Quigley I."/>
            <person name="Heinz S."/>
            <person name="Ogino H."/>
            <person name="Ochi H."/>
            <person name="Hellsten U."/>
            <person name="Lyons J.B."/>
            <person name="Simakov O."/>
            <person name="Putnam N."/>
            <person name="Stites J."/>
            <person name="Kuroki Y."/>
            <person name="Tanaka T."/>
            <person name="Michiue T."/>
            <person name="Watanabe M."/>
            <person name="Bogdanovic O."/>
            <person name="Lister R."/>
            <person name="Georgiou G."/>
            <person name="Paranjpe S.S."/>
            <person name="van Kruijsbergen I."/>
            <person name="Shu S."/>
            <person name="Carlson J."/>
            <person name="Kinoshita T."/>
            <person name="Ohta Y."/>
            <person name="Mawaribuchi S."/>
            <person name="Jenkins J."/>
            <person name="Grimwood J."/>
            <person name="Schmutz J."/>
            <person name="Mitros T."/>
            <person name="Mozaffari S.V."/>
            <person name="Suzuki Y."/>
            <person name="Haramoto Y."/>
            <person name="Yamamoto T.S."/>
            <person name="Takagi C."/>
            <person name="Heald R."/>
            <person name="Miller K."/>
            <person name="Haudenschild C."/>
            <person name="Kitzman J."/>
            <person name="Nakayama T."/>
            <person name="Izutsu Y."/>
            <person name="Robert J."/>
            <person name="Fortriede J."/>
            <person name="Burns K."/>
            <person name="Lotay V."/>
            <person name="Karimi K."/>
            <person name="Yasuoka Y."/>
            <person name="Dichmann D.S."/>
            <person name="Flajnik M.F."/>
            <person name="Houston D.W."/>
            <person name="Shendure J."/>
            <person name="DuPasquier L."/>
            <person name="Vize P.D."/>
            <person name="Zorn A.M."/>
            <person name="Ito M."/>
            <person name="Marcotte E.M."/>
            <person name="Wallingford J.B."/>
            <person name="Ito Y."/>
            <person name="Asashima M."/>
            <person name="Ueno N."/>
            <person name="Matsuda Y."/>
            <person name="Veenstra G.J."/>
            <person name="Fujiyama A."/>
            <person name="Harland R.M."/>
            <person name="Taira M."/>
            <person name="Rokhsar D.S."/>
        </authorList>
    </citation>
    <scope>NUCLEOTIDE SEQUENCE [LARGE SCALE GENOMIC DNA]</scope>
    <source>
        <strain evidence="4">J</strain>
    </source>
</reference>
<feature type="coiled-coil region" evidence="1">
    <location>
        <begin position="392"/>
        <end position="548"/>
    </location>
</feature>
<feature type="region of interest" description="Disordered" evidence="2">
    <location>
        <begin position="883"/>
        <end position="962"/>
    </location>
</feature>
<keyword evidence="1" id="KW-0175">Coiled coil</keyword>
<feature type="compositionally biased region" description="Polar residues" evidence="2">
    <location>
        <begin position="883"/>
        <end position="895"/>
    </location>
</feature>
<dbReference type="Proteomes" id="UP000694892">
    <property type="component" value="Chromosome 2L"/>
</dbReference>
<feature type="coiled-coil region" evidence="1">
    <location>
        <begin position="250"/>
        <end position="326"/>
    </location>
</feature>
<accession>A0A974DPS8</accession>
<feature type="compositionally biased region" description="Low complexity" evidence="2">
    <location>
        <begin position="771"/>
        <end position="787"/>
    </location>
</feature>
<feature type="region of interest" description="Disordered" evidence="2">
    <location>
        <begin position="714"/>
        <end position="822"/>
    </location>
</feature>
<evidence type="ECO:0008006" key="5">
    <source>
        <dbReference type="Google" id="ProtNLM"/>
    </source>
</evidence>